<keyword evidence="2" id="KW-0238">DNA-binding</keyword>
<evidence type="ECO:0000256" key="2">
    <source>
        <dbReference type="ARBA" id="ARBA00023125"/>
    </source>
</evidence>
<keyword evidence="6" id="KW-1185">Reference proteome</keyword>
<sequence length="105" mass="11860">MTKRDIFAELLEGFDDLAAQRQGKRTLREHPAELPPLVPASAEEIVAVRKKLNMSQPVFARVLHTKPATLKNWEQSRSTPNDQATVLIRLLDKHPETLQLLAELA</sequence>
<accession>A0A1G8EPJ2</accession>
<name>A0A1G8EPJ2_9PSED</name>
<evidence type="ECO:0000313" key="6">
    <source>
        <dbReference type="Proteomes" id="UP000199636"/>
    </source>
</evidence>
<dbReference type="AlphaFoldDB" id="A0A1G8EPJ2"/>
<dbReference type="STRING" id="428992.SAMN05216272_102704"/>
<evidence type="ECO:0000259" key="4">
    <source>
        <dbReference type="PROSITE" id="PS50943"/>
    </source>
</evidence>
<dbReference type="GO" id="GO:0003677">
    <property type="term" value="F:DNA binding"/>
    <property type="evidence" value="ECO:0007669"/>
    <property type="project" value="UniProtKB-KW"/>
</dbReference>
<dbReference type="PANTHER" id="PTHR36511">
    <property type="entry name" value="MERR FAMILY BACTERIAL REGULATORY PROTEIN"/>
    <property type="match status" value="1"/>
</dbReference>
<dbReference type="PANTHER" id="PTHR36511:SF3">
    <property type="entry name" value="ANTITOXIN HIGA-2"/>
    <property type="match status" value="1"/>
</dbReference>
<evidence type="ECO:0000256" key="3">
    <source>
        <dbReference type="ARBA" id="ARBA00023163"/>
    </source>
</evidence>
<feature type="domain" description="HTH cro/C1-type" evidence="4">
    <location>
        <begin position="45"/>
        <end position="98"/>
    </location>
</feature>
<dbReference type="InterPro" id="IPR010982">
    <property type="entry name" value="Lambda_DNA-bd_dom_sf"/>
</dbReference>
<gene>
    <name evidence="5" type="ORF">SAMN05216272_102704</name>
</gene>
<dbReference type="RefSeq" id="WP_090261940.1">
    <property type="nucleotide sequence ID" value="NZ_FNDS01000002.1"/>
</dbReference>
<evidence type="ECO:0000313" key="5">
    <source>
        <dbReference type="EMBL" id="SDH71806.1"/>
    </source>
</evidence>
<dbReference type="PROSITE" id="PS50943">
    <property type="entry name" value="HTH_CROC1"/>
    <property type="match status" value="1"/>
</dbReference>
<organism evidence="5 6">
    <name type="scientific">Pseudomonas panipatensis</name>
    <dbReference type="NCBI Taxonomy" id="428992"/>
    <lineage>
        <taxon>Bacteria</taxon>
        <taxon>Pseudomonadati</taxon>
        <taxon>Pseudomonadota</taxon>
        <taxon>Gammaproteobacteria</taxon>
        <taxon>Pseudomonadales</taxon>
        <taxon>Pseudomonadaceae</taxon>
        <taxon>Pseudomonas</taxon>
    </lineage>
</organism>
<keyword evidence="1" id="KW-0805">Transcription regulation</keyword>
<dbReference type="EMBL" id="FNDS01000002">
    <property type="protein sequence ID" value="SDH71806.1"/>
    <property type="molecule type" value="Genomic_DNA"/>
</dbReference>
<dbReference type="SUPFAM" id="SSF47413">
    <property type="entry name" value="lambda repressor-like DNA-binding domains"/>
    <property type="match status" value="1"/>
</dbReference>
<dbReference type="InterPro" id="IPR001387">
    <property type="entry name" value="Cro/C1-type_HTH"/>
</dbReference>
<proteinExistence type="predicted"/>
<protein>
    <submittedName>
        <fullName evidence="5">Putative transcriptional regulator</fullName>
    </submittedName>
</protein>
<evidence type="ECO:0000256" key="1">
    <source>
        <dbReference type="ARBA" id="ARBA00023015"/>
    </source>
</evidence>
<dbReference type="InterPro" id="IPR052359">
    <property type="entry name" value="HTH-type_reg/antitoxin"/>
</dbReference>
<dbReference type="Proteomes" id="UP000199636">
    <property type="component" value="Unassembled WGS sequence"/>
</dbReference>
<keyword evidence="3" id="KW-0804">Transcription</keyword>
<dbReference type="OrthoDB" id="9799384at2"/>
<dbReference type="Gene3D" id="1.10.260.40">
    <property type="entry name" value="lambda repressor-like DNA-binding domains"/>
    <property type="match status" value="1"/>
</dbReference>
<reference evidence="6" key="1">
    <citation type="submission" date="2016-10" db="EMBL/GenBank/DDBJ databases">
        <authorList>
            <person name="Varghese N."/>
            <person name="Submissions S."/>
        </authorList>
    </citation>
    <scope>NUCLEOTIDE SEQUENCE [LARGE SCALE GENOMIC DNA]</scope>
    <source>
        <strain evidence="6">CCM 7469</strain>
    </source>
</reference>
<dbReference type="CDD" id="cd00093">
    <property type="entry name" value="HTH_XRE"/>
    <property type="match status" value="1"/>
</dbReference>